<evidence type="ECO:0000259" key="4">
    <source>
        <dbReference type="Pfam" id="PF00294"/>
    </source>
</evidence>
<sequence length="271" mass="29839">MKIIGIGDNVVDCYLDQGLFYPGGNCVNVAVNAKRAGAEEAHYLGIFASDDKAEHIKTCLQTENIPFGHSREVKGISGQPKVNLTEDGDRVFVGGPKNTVQHSVKLRLTEEDLSYIKNFDLAHSSCYSSFEEELPALSSVIPVSFDFSDRHDRSYLERVCPYVQFAFFSGSHLTQEELRGLIENLKPYSISVVGITRGSEPAIFIVNGKIYEQAPLKTEVVDTMGAGDSFIGAFLVGYMDQLTVQEALYRGAESAKNTCTFYGGFGYPKEL</sequence>
<name>A0A1G8JJW5_9CLOT</name>
<keyword evidence="2" id="KW-0808">Transferase</keyword>
<dbReference type="InterPro" id="IPR052700">
    <property type="entry name" value="Carb_kinase_PfkB-like"/>
</dbReference>
<dbReference type="Gene3D" id="3.40.1190.20">
    <property type="match status" value="1"/>
</dbReference>
<dbReference type="InterPro" id="IPR029056">
    <property type="entry name" value="Ribokinase-like"/>
</dbReference>
<evidence type="ECO:0000256" key="3">
    <source>
        <dbReference type="ARBA" id="ARBA00022777"/>
    </source>
</evidence>
<gene>
    <name evidence="5" type="ORF">SAMN05421804_10228</name>
</gene>
<dbReference type="PANTHER" id="PTHR43320">
    <property type="entry name" value="SUGAR KINASE"/>
    <property type="match status" value="1"/>
</dbReference>
<dbReference type="GO" id="GO:0016301">
    <property type="term" value="F:kinase activity"/>
    <property type="evidence" value="ECO:0007669"/>
    <property type="project" value="UniProtKB-KW"/>
</dbReference>
<protein>
    <submittedName>
        <fullName evidence="5">Fructoselysine 6-kinase</fullName>
    </submittedName>
</protein>
<dbReference type="PROSITE" id="PS00584">
    <property type="entry name" value="PFKB_KINASES_2"/>
    <property type="match status" value="1"/>
</dbReference>
<proteinExistence type="inferred from homology"/>
<dbReference type="Proteomes" id="UP000183255">
    <property type="component" value="Unassembled WGS sequence"/>
</dbReference>
<accession>A0A1G8JJW5</accession>
<dbReference type="PANTHER" id="PTHR43320:SF2">
    <property type="entry name" value="2-DEHYDRO-3-DEOXYGLUCONOKINASE_2-DEHYDRO-3-DEOXYGALACTONOKINASE"/>
    <property type="match status" value="1"/>
</dbReference>
<reference evidence="5 6" key="1">
    <citation type="submission" date="2016-10" db="EMBL/GenBank/DDBJ databases">
        <authorList>
            <person name="de Groot N.N."/>
        </authorList>
    </citation>
    <scope>NUCLEOTIDE SEQUENCE [LARGE SCALE GENOMIC DNA]</scope>
    <source>
        <strain evidence="5 6">CGMCC 1.5058</strain>
    </source>
</reference>
<keyword evidence="3 5" id="KW-0418">Kinase</keyword>
<dbReference type="AlphaFoldDB" id="A0A1G8JJW5"/>
<dbReference type="RefSeq" id="WP_031577133.1">
    <property type="nucleotide sequence ID" value="NZ_FNDZ01000002.1"/>
</dbReference>
<evidence type="ECO:0000313" key="6">
    <source>
        <dbReference type="Proteomes" id="UP000183255"/>
    </source>
</evidence>
<feature type="domain" description="Carbohydrate kinase PfkB" evidence="4">
    <location>
        <begin position="17"/>
        <end position="260"/>
    </location>
</feature>
<evidence type="ECO:0000256" key="2">
    <source>
        <dbReference type="ARBA" id="ARBA00022679"/>
    </source>
</evidence>
<organism evidence="5 6">
    <name type="scientific">Proteiniclasticum ruminis</name>
    <dbReference type="NCBI Taxonomy" id="398199"/>
    <lineage>
        <taxon>Bacteria</taxon>
        <taxon>Bacillati</taxon>
        <taxon>Bacillota</taxon>
        <taxon>Clostridia</taxon>
        <taxon>Eubacteriales</taxon>
        <taxon>Clostridiaceae</taxon>
        <taxon>Proteiniclasticum</taxon>
    </lineage>
</organism>
<dbReference type="InterPro" id="IPR002173">
    <property type="entry name" value="Carboh/pur_kinase_PfkB_CS"/>
</dbReference>
<comment type="similarity">
    <text evidence="1">Belongs to the carbohydrate kinase PfkB family.</text>
</comment>
<evidence type="ECO:0000313" key="5">
    <source>
        <dbReference type="EMBL" id="SDI31381.1"/>
    </source>
</evidence>
<dbReference type="InterPro" id="IPR011611">
    <property type="entry name" value="PfkB_dom"/>
</dbReference>
<dbReference type="EMBL" id="FNDZ01000002">
    <property type="protein sequence ID" value="SDI31381.1"/>
    <property type="molecule type" value="Genomic_DNA"/>
</dbReference>
<evidence type="ECO:0000256" key="1">
    <source>
        <dbReference type="ARBA" id="ARBA00010688"/>
    </source>
</evidence>
<dbReference type="Pfam" id="PF00294">
    <property type="entry name" value="PfkB"/>
    <property type="match status" value="1"/>
</dbReference>
<dbReference type="SUPFAM" id="SSF53613">
    <property type="entry name" value="Ribokinase-like"/>
    <property type="match status" value="1"/>
</dbReference>